<evidence type="ECO:0000256" key="1">
    <source>
        <dbReference type="SAM" id="MobiDB-lite"/>
    </source>
</evidence>
<evidence type="ECO:0000313" key="4">
    <source>
        <dbReference type="Proteomes" id="UP000094444"/>
    </source>
</evidence>
<dbReference type="AlphaFoldDB" id="A0A2P5HJN3"/>
<sequence length="231" mass="25184">MAMLSKLAIAVLSGAWGSRFSDRGLDSIIAKLEAMAEELERKKIRDEKIRKIEALRERCRALGLNISQQDLEAWADEPQNVVPNSETQFAQDSETTLMEDGPANSSSDTPAEVQTSLRSLRPLRRRKRSHSQLEEQGTASDADGDHDSDYVEAGGQSPSPDRTESLHSQDGGNIAAHANDAPTIPVHGSSVRTAWSVLVAKYPEEIALAFREGQRPTNSQLKAMVSPPTPA</sequence>
<feature type="compositionally biased region" description="Basic residues" evidence="1">
    <location>
        <begin position="121"/>
        <end position="130"/>
    </location>
</feature>
<reference evidence="3" key="1">
    <citation type="submission" date="2017-09" db="EMBL/GenBank/DDBJ databases">
        <title>Polyketide synthases of a Diaporthe helianthi virulent isolate.</title>
        <authorList>
            <person name="Baroncelli R."/>
        </authorList>
    </citation>
    <scope>NUCLEOTIDE SEQUENCE [LARGE SCALE GENOMIC DNA]</scope>
    <source>
        <strain evidence="3">7/96</strain>
    </source>
</reference>
<dbReference type="Proteomes" id="UP000094444">
    <property type="component" value="Unassembled WGS sequence"/>
</dbReference>
<proteinExistence type="predicted"/>
<organism evidence="3 4">
    <name type="scientific">Diaporthe helianthi</name>
    <dbReference type="NCBI Taxonomy" id="158607"/>
    <lineage>
        <taxon>Eukaryota</taxon>
        <taxon>Fungi</taxon>
        <taxon>Dikarya</taxon>
        <taxon>Ascomycota</taxon>
        <taxon>Pezizomycotina</taxon>
        <taxon>Sordariomycetes</taxon>
        <taxon>Sordariomycetidae</taxon>
        <taxon>Diaporthales</taxon>
        <taxon>Diaporthaceae</taxon>
        <taxon>Diaporthe</taxon>
    </lineage>
</organism>
<keyword evidence="2" id="KW-0732">Signal</keyword>
<protein>
    <submittedName>
        <fullName evidence="3">Uncharacterized protein</fullName>
    </submittedName>
</protein>
<dbReference type="InParanoid" id="A0A2P5HJN3"/>
<feature type="region of interest" description="Disordered" evidence="1">
    <location>
        <begin position="97"/>
        <end position="187"/>
    </location>
</feature>
<feature type="chain" id="PRO_5015123983" evidence="2">
    <location>
        <begin position="18"/>
        <end position="231"/>
    </location>
</feature>
<evidence type="ECO:0000313" key="3">
    <source>
        <dbReference type="EMBL" id="POS70468.1"/>
    </source>
</evidence>
<evidence type="ECO:0000256" key="2">
    <source>
        <dbReference type="SAM" id="SignalP"/>
    </source>
</evidence>
<dbReference type="OrthoDB" id="10435734at2759"/>
<dbReference type="EMBL" id="MAVT02001624">
    <property type="protein sequence ID" value="POS70468.1"/>
    <property type="molecule type" value="Genomic_DNA"/>
</dbReference>
<comment type="caution">
    <text evidence="3">The sequence shown here is derived from an EMBL/GenBank/DDBJ whole genome shotgun (WGS) entry which is preliminary data.</text>
</comment>
<feature type="compositionally biased region" description="Polar residues" evidence="1">
    <location>
        <begin position="103"/>
        <end position="115"/>
    </location>
</feature>
<feature type="signal peptide" evidence="2">
    <location>
        <begin position="1"/>
        <end position="17"/>
    </location>
</feature>
<gene>
    <name evidence="3" type="ORF">DHEL01_v211140</name>
</gene>
<keyword evidence="4" id="KW-1185">Reference proteome</keyword>
<name>A0A2P5HJN3_DIAHE</name>
<accession>A0A2P5HJN3</accession>